<feature type="region of interest" description="Disordered" evidence="1">
    <location>
        <begin position="98"/>
        <end position="138"/>
    </location>
</feature>
<evidence type="ECO:0000313" key="2">
    <source>
        <dbReference type="EMBL" id="KAF2140694.1"/>
    </source>
</evidence>
<dbReference type="PANTHER" id="PTHR28020">
    <property type="entry name" value="YAP1-BINDING PROTEIN 1-RELATED"/>
    <property type="match status" value="1"/>
</dbReference>
<evidence type="ECO:0000256" key="1">
    <source>
        <dbReference type="SAM" id="MobiDB-lite"/>
    </source>
</evidence>
<dbReference type="InterPro" id="IPR040347">
    <property type="entry name" value="YBP1/2"/>
</dbReference>
<dbReference type="InterPro" id="IPR013877">
    <property type="entry name" value="YAP-bd/ALF4/Glomulin"/>
</dbReference>
<dbReference type="Proteomes" id="UP000799438">
    <property type="component" value="Unassembled WGS sequence"/>
</dbReference>
<dbReference type="PANTHER" id="PTHR28020:SF1">
    <property type="entry name" value="YAP1-BINDING PROTEIN 1-RELATED"/>
    <property type="match status" value="1"/>
</dbReference>
<dbReference type="OrthoDB" id="5396786at2759"/>
<keyword evidence="3" id="KW-1185">Reference proteome</keyword>
<dbReference type="Pfam" id="PF08568">
    <property type="entry name" value="Kinetochor_Ybp2"/>
    <property type="match status" value="1"/>
</dbReference>
<sequence length="662" mass="73060">MTEEEHPFIAGRPPVMDHLTYLTLVEHNLTPELLPTLHTVLQDPELTTNIGWDLVHLLLPLLPASEQCLQDIARLGNPREVVLKVTESLRLLDFESIDQDEEEETHPLAGDSAIVSDDESVKSKAQDSVTSKADDKDPKTPLPILQFEALLSMLAVLHPRIRTKYPSRFLSTSLQAVLSSYSEAGPYATNLTPAVTKLVKTLSGTKRPHLPPRTSSFSFAKATLPEIAADPEASKEPTSQGDDELQNKLLQSFLTHILEDYMLSLSSPEDVPALAWTARVHEKLHPERKIPNKMTYAERFNEDEPLVERSGIVGQLAALARDLDIPSEDLYAAITDTKPEPNGLPSEEDEPPSTADDIPLSKTGSLFLFTARKISEVLYNLPLDAQDLYIFPEHATIMENFLSMTPGNIGTEPEALIDTLLTLGILAIEKNMVGEPADDEYFAKYLQTTSLLSANSPSPTLRYHAHYLTSTVLRSHPSDIVRLSFIRDTLEHCPYENLKASAVGWLKGETVEANMKLLSAAQPAPAPSIFSTPVALATVSPFLFPDLSYDLTAPSLLESWSKFKMELSFYLATLNFYYLLLSAKPLHKALDVHGLHANNDIGGSYLHPLRQVATTFRKGMAAGGELRIEEGEQGVQAGEGDLRILEDALDRVEKGVVQLNVE</sequence>
<name>A0A6A6BBR5_9PEZI</name>
<reference evidence="2" key="1">
    <citation type="journal article" date="2020" name="Stud. Mycol.">
        <title>101 Dothideomycetes genomes: a test case for predicting lifestyles and emergence of pathogens.</title>
        <authorList>
            <person name="Haridas S."/>
            <person name="Albert R."/>
            <person name="Binder M."/>
            <person name="Bloem J."/>
            <person name="Labutti K."/>
            <person name="Salamov A."/>
            <person name="Andreopoulos B."/>
            <person name="Baker S."/>
            <person name="Barry K."/>
            <person name="Bills G."/>
            <person name="Bluhm B."/>
            <person name="Cannon C."/>
            <person name="Castanera R."/>
            <person name="Culley D."/>
            <person name="Daum C."/>
            <person name="Ezra D."/>
            <person name="Gonzalez J."/>
            <person name="Henrissat B."/>
            <person name="Kuo A."/>
            <person name="Liang C."/>
            <person name="Lipzen A."/>
            <person name="Lutzoni F."/>
            <person name="Magnuson J."/>
            <person name="Mondo S."/>
            <person name="Nolan M."/>
            <person name="Ohm R."/>
            <person name="Pangilinan J."/>
            <person name="Park H.-J."/>
            <person name="Ramirez L."/>
            <person name="Alfaro M."/>
            <person name="Sun H."/>
            <person name="Tritt A."/>
            <person name="Yoshinaga Y."/>
            <person name="Zwiers L.-H."/>
            <person name="Turgeon B."/>
            <person name="Goodwin S."/>
            <person name="Spatafora J."/>
            <person name="Crous P."/>
            <person name="Grigoriev I."/>
        </authorList>
    </citation>
    <scope>NUCLEOTIDE SEQUENCE</scope>
    <source>
        <strain evidence="2">CBS 121167</strain>
    </source>
</reference>
<protein>
    <recommendedName>
        <fullName evidence="4">DUF1760-domain-containing protein</fullName>
    </recommendedName>
</protein>
<dbReference type="GO" id="GO:0005737">
    <property type="term" value="C:cytoplasm"/>
    <property type="evidence" value="ECO:0007669"/>
    <property type="project" value="TreeGrafter"/>
</dbReference>
<dbReference type="GO" id="GO:0034599">
    <property type="term" value="P:cellular response to oxidative stress"/>
    <property type="evidence" value="ECO:0007669"/>
    <property type="project" value="InterPro"/>
</dbReference>
<gene>
    <name evidence="2" type="ORF">K452DRAFT_273441</name>
</gene>
<evidence type="ECO:0008006" key="4">
    <source>
        <dbReference type="Google" id="ProtNLM"/>
    </source>
</evidence>
<accession>A0A6A6BBR5</accession>
<proteinExistence type="predicted"/>
<evidence type="ECO:0000313" key="3">
    <source>
        <dbReference type="Proteomes" id="UP000799438"/>
    </source>
</evidence>
<dbReference type="EMBL" id="ML995489">
    <property type="protein sequence ID" value="KAF2140694.1"/>
    <property type="molecule type" value="Genomic_DNA"/>
</dbReference>
<dbReference type="RefSeq" id="XP_033396407.1">
    <property type="nucleotide sequence ID" value="XM_033539142.1"/>
</dbReference>
<dbReference type="GeneID" id="54296638"/>
<organism evidence="2 3">
    <name type="scientific">Aplosporella prunicola CBS 121167</name>
    <dbReference type="NCBI Taxonomy" id="1176127"/>
    <lineage>
        <taxon>Eukaryota</taxon>
        <taxon>Fungi</taxon>
        <taxon>Dikarya</taxon>
        <taxon>Ascomycota</taxon>
        <taxon>Pezizomycotina</taxon>
        <taxon>Dothideomycetes</taxon>
        <taxon>Dothideomycetes incertae sedis</taxon>
        <taxon>Botryosphaeriales</taxon>
        <taxon>Aplosporellaceae</taxon>
        <taxon>Aplosporella</taxon>
    </lineage>
</organism>
<feature type="region of interest" description="Disordered" evidence="1">
    <location>
        <begin position="335"/>
        <end position="358"/>
    </location>
</feature>
<dbReference type="AlphaFoldDB" id="A0A6A6BBR5"/>